<dbReference type="InterPro" id="IPR001223">
    <property type="entry name" value="Glyco_hydro18_cat"/>
</dbReference>
<dbReference type="EMBL" id="CP023154">
    <property type="protein sequence ID" value="QEK78878.1"/>
    <property type="molecule type" value="Genomic_DNA"/>
</dbReference>
<evidence type="ECO:0000256" key="3">
    <source>
        <dbReference type="ARBA" id="ARBA00023024"/>
    </source>
</evidence>
<dbReference type="PROSITE" id="PS51910">
    <property type="entry name" value="GH18_2"/>
    <property type="match status" value="1"/>
</dbReference>
<dbReference type="SUPFAM" id="SSF51445">
    <property type="entry name" value="(Trans)glycosidases"/>
    <property type="match status" value="1"/>
</dbReference>
<evidence type="ECO:0000256" key="4">
    <source>
        <dbReference type="ARBA" id="ARBA00023277"/>
    </source>
</evidence>
<dbReference type="GeneID" id="13301835"/>
<keyword evidence="5" id="KW-0326">Glycosidase</keyword>
<dbReference type="InterPro" id="IPR036573">
    <property type="entry name" value="CBM_sf_5/12"/>
</dbReference>
<evidence type="ECO:0000256" key="1">
    <source>
        <dbReference type="ARBA" id="ARBA00009121"/>
    </source>
</evidence>
<gene>
    <name evidence="7" type="ORF">PFDSM3638_06160</name>
</gene>
<evidence type="ECO:0000256" key="5">
    <source>
        <dbReference type="ARBA" id="ARBA00023295"/>
    </source>
</evidence>
<dbReference type="Proteomes" id="UP000324354">
    <property type="component" value="Chromosome"/>
</dbReference>
<dbReference type="PROSITE" id="PS01095">
    <property type="entry name" value="GH18_1"/>
    <property type="match status" value="1"/>
</dbReference>
<dbReference type="PANTHER" id="PTHR11177:SF317">
    <property type="entry name" value="CHITINASE 12-RELATED"/>
    <property type="match status" value="1"/>
</dbReference>
<organism evidence="7 8">
    <name type="scientific">Pyrococcus furiosus (strain ATCC 43587 / DSM 3638 / JCM 8422 / Vc1)</name>
    <dbReference type="NCBI Taxonomy" id="186497"/>
    <lineage>
        <taxon>Archaea</taxon>
        <taxon>Methanobacteriati</taxon>
        <taxon>Methanobacteriota</taxon>
        <taxon>Thermococci</taxon>
        <taxon>Thermococcales</taxon>
        <taxon>Thermococcaceae</taxon>
        <taxon>Pyrococcus</taxon>
    </lineage>
</organism>
<dbReference type="SUPFAM" id="SSF51055">
    <property type="entry name" value="Carbohydrate binding domain"/>
    <property type="match status" value="1"/>
</dbReference>
<dbReference type="Gene3D" id="2.10.10.20">
    <property type="entry name" value="Carbohydrate-binding module superfamily 5/12"/>
    <property type="match status" value="1"/>
</dbReference>
<dbReference type="InterPro" id="IPR036116">
    <property type="entry name" value="FN3_sf"/>
</dbReference>
<dbReference type="InterPro" id="IPR001579">
    <property type="entry name" value="Glyco_hydro_18_chit_AS"/>
</dbReference>
<keyword evidence="4" id="KW-0119">Carbohydrate metabolism</keyword>
<sequence>MKTRMLGIVLAWLVVLSLVSPTISLFYPVSAQQTVQLDGYAISWDVVNLTWTPVENVNGYEIYRSTSMENLVSLQNLLVYVNWSSYPKYEPGKEYNQGDIVEYNGKLYKAKYWTTSPPSDDPYGSWEYLGEAEPTTNYLDQFRLKPETTYYYAVVPVFKDGSRGEPSNIIRITTPKEPFRVVVYYISWGIYARKFFPEDIPFEKVTHVNYAFLNPKEDGTVDFYDTWADPQNLEKFKELKKKYPQVKILISVGGWTLSKYFSVIAADPAKRERFARTALEIIRKYNLDGLDIDWEYPGGGGMEGNYVSPDDGKNFVLLVKTVREIFDQAELEDKKRVSPNCSSSS</sequence>
<comment type="similarity">
    <text evidence="1">Belongs to the glycosyl hydrolase 18 family. Chitinase class II subfamily.</text>
</comment>
<dbReference type="InterPro" id="IPR050314">
    <property type="entry name" value="Glycosyl_Hydrlase_18"/>
</dbReference>
<dbReference type="Pfam" id="PF02839">
    <property type="entry name" value="CBM_5_12"/>
    <property type="match status" value="1"/>
</dbReference>
<dbReference type="InterPro" id="IPR003610">
    <property type="entry name" value="CBM5/12"/>
</dbReference>
<dbReference type="InterPro" id="IPR013783">
    <property type="entry name" value="Ig-like_fold"/>
</dbReference>
<keyword evidence="3" id="KW-0146">Chitin degradation</keyword>
<reference evidence="7 8" key="1">
    <citation type="submission" date="2017-08" db="EMBL/GenBank/DDBJ databases">
        <title>Resequencing and Reannotation of the genome of Pyrococcus furiosus type strain DSM3638.</title>
        <authorList>
            <person name="Reichelt R.M."/>
            <person name="Bunk B."/>
        </authorList>
    </citation>
    <scope>NUCLEOTIDE SEQUENCE [LARGE SCALE GENOMIC DNA]</scope>
    <source>
        <strain evidence="7 8">DSM 3638</strain>
    </source>
</reference>
<dbReference type="Gene3D" id="2.60.40.10">
    <property type="entry name" value="Immunoglobulins"/>
    <property type="match status" value="1"/>
</dbReference>
<dbReference type="GO" id="GO:0006032">
    <property type="term" value="P:chitin catabolic process"/>
    <property type="evidence" value="ECO:0007669"/>
    <property type="project" value="UniProtKB-KW"/>
</dbReference>
<evidence type="ECO:0000259" key="6">
    <source>
        <dbReference type="PROSITE" id="PS51910"/>
    </source>
</evidence>
<keyword evidence="3" id="KW-0624">Polysaccharide degradation</keyword>
<dbReference type="InterPro" id="IPR011583">
    <property type="entry name" value="Chitinase_II/V-like_cat"/>
</dbReference>
<feature type="domain" description="GH18" evidence="6">
    <location>
        <begin position="179"/>
        <end position="345"/>
    </location>
</feature>
<dbReference type="SMR" id="A0A5C0XRH2"/>
<keyword evidence="2" id="KW-0378">Hydrolase</keyword>
<dbReference type="SMART" id="SM00495">
    <property type="entry name" value="ChtBD3"/>
    <property type="match status" value="1"/>
</dbReference>
<name>A0A5C0XRH2_PYRFU</name>
<dbReference type="CDD" id="cd12204">
    <property type="entry name" value="CBD_like"/>
    <property type="match status" value="1"/>
</dbReference>
<dbReference type="GO" id="GO:0005576">
    <property type="term" value="C:extracellular region"/>
    <property type="evidence" value="ECO:0007669"/>
    <property type="project" value="InterPro"/>
</dbReference>
<dbReference type="RefSeq" id="WP_011012377.1">
    <property type="nucleotide sequence ID" value="NC_003413.1"/>
</dbReference>
<dbReference type="PANTHER" id="PTHR11177">
    <property type="entry name" value="CHITINASE"/>
    <property type="match status" value="1"/>
</dbReference>
<protein>
    <submittedName>
        <fullName evidence="7">Chitinase</fullName>
    </submittedName>
</protein>
<dbReference type="GO" id="GO:0005975">
    <property type="term" value="P:carbohydrate metabolic process"/>
    <property type="evidence" value="ECO:0007669"/>
    <property type="project" value="InterPro"/>
</dbReference>
<evidence type="ECO:0000313" key="8">
    <source>
        <dbReference type="Proteomes" id="UP000324354"/>
    </source>
</evidence>
<dbReference type="GO" id="GO:0008061">
    <property type="term" value="F:chitin binding"/>
    <property type="evidence" value="ECO:0007669"/>
    <property type="project" value="InterPro"/>
</dbReference>
<dbReference type="SMART" id="SM00636">
    <property type="entry name" value="Glyco_18"/>
    <property type="match status" value="1"/>
</dbReference>
<dbReference type="GO" id="GO:0004553">
    <property type="term" value="F:hydrolase activity, hydrolyzing O-glycosyl compounds"/>
    <property type="evidence" value="ECO:0007669"/>
    <property type="project" value="InterPro"/>
</dbReference>
<evidence type="ECO:0000313" key="7">
    <source>
        <dbReference type="EMBL" id="QEK78878.1"/>
    </source>
</evidence>
<dbReference type="OrthoDB" id="8638at2157"/>
<dbReference type="GO" id="GO:0030246">
    <property type="term" value="F:carbohydrate binding"/>
    <property type="evidence" value="ECO:0007669"/>
    <property type="project" value="InterPro"/>
</dbReference>
<dbReference type="Pfam" id="PF00704">
    <property type="entry name" value="Glyco_hydro_18"/>
    <property type="match status" value="1"/>
</dbReference>
<dbReference type="Gene3D" id="3.20.20.80">
    <property type="entry name" value="Glycosidases"/>
    <property type="match status" value="1"/>
</dbReference>
<proteinExistence type="inferred from homology"/>
<dbReference type="AlphaFoldDB" id="A0A5C0XRH2"/>
<dbReference type="SUPFAM" id="SSF49265">
    <property type="entry name" value="Fibronectin type III"/>
    <property type="match status" value="1"/>
</dbReference>
<accession>A0A5C0XRH2</accession>
<evidence type="ECO:0000256" key="2">
    <source>
        <dbReference type="ARBA" id="ARBA00022801"/>
    </source>
</evidence>
<dbReference type="InterPro" id="IPR017853">
    <property type="entry name" value="GH"/>
</dbReference>